<dbReference type="PROSITE" id="PS50850">
    <property type="entry name" value="MFS"/>
    <property type="match status" value="1"/>
</dbReference>
<feature type="transmembrane region" description="Helical" evidence="5">
    <location>
        <begin position="94"/>
        <end position="112"/>
    </location>
</feature>
<dbReference type="STRING" id="882082.SaccyDRAFT_3034"/>
<dbReference type="Proteomes" id="UP000002791">
    <property type="component" value="Chromosome"/>
</dbReference>
<feature type="transmembrane region" description="Helical" evidence="5">
    <location>
        <begin position="158"/>
        <end position="176"/>
    </location>
</feature>
<feature type="domain" description="Major facilitator superfamily (MFS) profile" evidence="6">
    <location>
        <begin position="28"/>
        <end position="416"/>
    </location>
</feature>
<feature type="transmembrane region" description="Helical" evidence="5">
    <location>
        <begin position="28"/>
        <end position="55"/>
    </location>
</feature>
<dbReference type="Gene3D" id="1.20.1250.20">
    <property type="entry name" value="MFS general substrate transporter like domains"/>
    <property type="match status" value="2"/>
</dbReference>
<dbReference type="GO" id="GO:0005886">
    <property type="term" value="C:plasma membrane"/>
    <property type="evidence" value="ECO:0007669"/>
    <property type="project" value="UniProtKB-SubCell"/>
</dbReference>
<proteinExistence type="predicted"/>
<name>H5XJV9_9PSEU</name>
<dbReference type="EMBL" id="CM001440">
    <property type="protein sequence ID" value="EHR61874.1"/>
    <property type="molecule type" value="Genomic_DNA"/>
</dbReference>
<feature type="transmembrane region" description="Helical" evidence="5">
    <location>
        <begin position="305"/>
        <end position="323"/>
    </location>
</feature>
<dbReference type="PANTHER" id="PTHR23508:SF10">
    <property type="entry name" value="CARBOXYLIC ACID TRANSPORTER PROTEIN HOMOLOG"/>
    <property type="match status" value="1"/>
</dbReference>
<protein>
    <submittedName>
        <fullName evidence="7">Sugar phosphate permease</fullName>
    </submittedName>
</protein>
<dbReference type="InterPro" id="IPR020846">
    <property type="entry name" value="MFS_dom"/>
</dbReference>
<reference evidence="7 8" key="1">
    <citation type="submission" date="2011-11" db="EMBL/GenBank/DDBJ databases">
        <title>The Noncontiguous Finished sequence of Saccharomonospora cyanea NA-134.</title>
        <authorList>
            <consortium name="US DOE Joint Genome Institute"/>
            <person name="Lucas S."/>
            <person name="Han J."/>
            <person name="Lapidus A."/>
            <person name="Cheng J.-F."/>
            <person name="Goodwin L."/>
            <person name="Pitluck S."/>
            <person name="Peters L."/>
            <person name="Ovchinnikova G."/>
            <person name="Lu M."/>
            <person name="Detter J.C."/>
            <person name="Han C."/>
            <person name="Tapia R."/>
            <person name="Land M."/>
            <person name="Hauser L."/>
            <person name="Kyrpides N."/>
            <person name="Ivanova N."/>
            <person name="Pagani I."/>
            <person name="Brambilla E.-M."/>
            <person name="Klenk H.-P."/>
            <person name="Woyke T."/>
        </authorList>
    </citation>
    <scope>NUCLEOTIDE SEQUENCE [LARGE SCALE GENOMIC DNA]</scope>
    <source>
        <strain evidence="7 8">NA-134</strain>
    </source>
</reference>
<keyword evidence="4 5" id="KW-0472">Membrane</keyword>
<evidence type="ECO:0000256" key="2">
    <source>
        <dbReference type="ARBA" id="ARBA00022692"/>
    </source>
</evidence>
<dbReference type="GO" id="GO:0046943">
    <property type="term" value="F:carboxylic acid transmembrane transporter activity"/>
    <property type="evidence" value="ECO:0007669"/>
    <property type="project" value="TreeGrafter"/>
</dbReference>
<evidence type="ECO:0000256" key="1">
    <source>
        <dbReference type="ARBA" id="ARBA00004651"/>
    </source>
</evidence>
<feature type="transmembrane region" description="Helical" evidence="5">
    <location>
        <begin position="118"/>
        <end position="137"/>
    </location>
</feature>
<dbReference type="RefSeq" id="WP_005457279.1">
    <property type="nucleotide sequence ID" value="NZ_CM001440.1"/>
</dbReference>
<keyword evidence="8" id="KW-1185">Reference proteome</keyword>
<evidence type="ECO:0000256" key="3">
    <source>
        <dbReference type="ARBA" id="ARBA00022989"/>
    </source>
</evidence>
<dbReference type="InterPro" id="IPR036259">
    <property type="entry name" value="MFS_trans_sf"/>
</dbReference>
<evidence type="ECO:0000313" key="7">
    <source>
        <dbReference type="EMBL" id="EHR61874.1"/>
    </source>
</evidence>
<keyword evidence="3 5" id="KW-1133">Transmembrane helix</keyword>
<evidence type="ECO:0000256" key="5">
    <source>
        <dbReference type="SAM" id="Phobius"/>
    </source>
</evidence>
<evidence type="ECO:0000259" key="6">
    <source>
        <dbReference type="PROSITE" id="PS50850"/>
    </source>
</evidence>
<dbReference type="eggNOG" id="COG2814">
    <property type="taxonomic scope" value="Bacteria"/>
</dbReference>
<feature type="transmembrane region" description="Helical" evidence="5">
    <location>
        <begin position="182"/>
        <end position="201"/>
    </location>
</feature>
<comment type="subcellular location">
    <subcellularLocation>
        <location evidence="1">Cell membrane</location>
        <topology evidence="1">Multi-pass membrane protein</topology>
    </subcellularLocation>
</comment>
<dbReference type="InterPro" id="IPR011701">
    <property type="entry name" value="MFS"/>
</dbReference>
<evidence type="ECO:0000313" key="8">
    <source>
        <dbReference type="Proteomes" id="UP000002791"/>
    </source>
</evidence>
<sequence length="423" mass="45798">MTTHSPRPSPPVAPEDRKIRERSRYRRLFAACGVGWALDGFDYTMFSLAMGAILVSLNLDVADGGRIVTISLMASALGGIIGGVLADRYDRVKLLTWVMIGFSVFTGLTALAQNYEQLLLFRSLEGFFFGSEWAIGASMMAEAARPERRGRTMSMLQSLYHVGYAGSVLCYFALFSLLDPDVAWRVLFVVGTVPAAVAIVIRLKVEDPPRPATDTTEGFDRAKLLELFRGRIARRTVPLLVLQCAGQMYYYAVVSFFPLYLSEERGLDIGDTSLYLWLTVLGSFAGAFVSGFVADRIGRRPTFQLYYVGVIVMSLVVVLVPVHSLALNYLVMLAVGIVFAGTGGLLGSFFSELYPTPIRATGMSFVYNTSRAVGALGPLVVGETAAAIGIGNAMITVAVSAAVVANVALWCLPETRGKDLADI</sequence>
<feature type="transmembrane region" description="Helical" evidence="5">
    <location>
        <begin position="67"/>
        <end position="87"/>
    </location>
</feature>
<feature type="transmembrane region" description="Helical" evidence="5">
    <location>
        <begin position="239"/>
        <end position="262"/>
    </location>
</feature>
<dbReference type="Pfam" id="PF07690">
    <property type="entry name" value="MFS_1"/>
    <property type="match status" value="1"/>
</dbReference>
<feature type="transmembrane region" description="Helical" evidence="5">
    <location>
        <begin position="387"/>
        <end position="412"/>
    </location>
</feature>
<dbReference type="HOGENOM" id="CLU_001265_46_6_11"/>
<dbReference type="PANTHER" id="PTHR23508">
    <property type="entry name" value="CARBOXYLIC ACID TRANSPORTER PROTEIN HOMOLOG"/>
    <property type="match status" value="1"/>
</dbReference>
<organism evidence="7 8">
    <name type="scientific">Saccharomonospora cyanea NA-134</name>
    <dbReference type="NCBI Taxonomy" id="882082"/>
    <lineage>
        <taxon>Bacteria</taxon>
        <taxon>Bacillati</taxon>
        <taxon>Actinomycetota</taxon>
        <taxon>Actinomycetes</taxon>
        <taxon>Pseudonocardiales</taxon>
        <taxon>Pseudonocardiaceae</taxon>
        <taxon>Saccharomonospora</taxon>
    </lineage>
</organism>
<gene>
    <name evidence="7" type="ORF">SaccyDRAFT_3034</name>
</gene>
<evidence type="ECO:0000256" key="4">
    <source>
        <dbReference type="ARBA" id="ARBA00023136"/>
    </source>
</evidence>
<dbReference type="SUPFAM" id="SSF103473">
    <property type="entry name" value="MFS general substrate transporter"/>
    <property type="match status" value="1"/>
</dbReference>
<keyword evidence="2 5" id="KW-0812">Transmembrane</keyword>
<dbReference type="AlphaFoldDB" id="H5XJV9"/>
<feature type="transmembrane region" description="Helical" evidence="5">
    <location>
        <begin position="329"/>
        <end position="350"/>
    </location>
</feature>
<feature type="transmembrane region" description="Helical" evidence="5">
    <location>
        <begin position="274"/>
        <end position="293"/>
    </location>
</feature>
<dbReference type="OrthoDB" id="8953821at2"/>
<accession>H5XJV9</accession>